<dbReference type="PANTHER" id="PTHR21063">
    <property type="entry name" value="LFA-3"/>
    <property type="match status" value="1"/>
</dbReference>
<accession>A0A8C1NKM1</accession>
<protein>
    <recommendedName>
        <fullName evidence="2">Immunoglobulin domain-containing protein</fullName>
    </recommendedName>
</protein>
<name>A0A8C1NKM1_CYPCA</name>
<evidence type="ECO:0000313" key="3">
    <source>
        <dbReference type="Ensembl" id="ENSCCRP00010093089.1"/>
    </source>
</evidence>
<dbReference type="InterPro" id="IPR003599">
    <property type="entry name" value="Ig_sub"/>
</dbReference>
<dbReference type="SMART" id="SM00409">
    <property type="entry name" value="IG"/>
    <property type="match status" value="2"/>
</dbReference>
<reference evidence="3" key="1">
    <citation type="submission" date="2025-08" db="UniProtKB">
        <authorList>
            <consortium name="Ensembl"/>
        </authorList>
    </citation>
    <scope>IDENTIFICATION</scope>
</reference>
<dbReference type="Pfam" id="PF07686">
    <property type="entry name" value="V-set"/>
    <property type="match status" value="1"/>
</dbReference>
<dbReference type="PANTHER" id="PTHR21063:SF4">
    <property type="entry name" value="CD48 ANTIGEN-RELATED"/>
    <property type="match status" value="1"/>
</dbReference>
<organism evidence="3 4">
    <name type="scientific">Cyprinus carpio</name>
    <name type="common">Common carp</name>
    <dbReference type="NCBI Taxonomy" id="7962"/>
    <lineage>
        <taxon>Eukaryota</taxon>
        <taxon>Metazoa</taxon>
        <taxon>Chordata</taxon>
        <taxon>Craniata</taxon>
        <taxon>Vertebrata</taxon>
        <taxon>Euteleostomi</taxon>
        <taxon>Actinopterygii</taxon>
        <taxon>Neopterygii</taxon>
        <taxon>Teleostei</taxon>
        <taxon>Ostariophysi</taxon>
        <taxon>Cypriniformes</taxon>
        <taxon>Cyprinidae</taxon>
        <taxon>Cyprininae</taxon>
        <taxon>Cyprinus</taxon>
    </lineage>
</organism>
<feature type="chain" id="PRO_5034041080" description="Immunoglobulin domain-containing protein" evidence="1">
    <location>
        <begin position="18"/>
        <end position="273"/>
    </location>
</feature>
<feature type="domain" description="Immunoglobulin" evidence="2">
    <location>
        <begin position="131"/>
        <end position="245"/>
    </location>
</feature>
<dbReference type="Gene3D" id="2.60.40.10">
    <property type="entry name" value="Immunoglobulins"/>
    <property type="match status" value="2"/>
</dbReference>
<dbReference type="InterPro" id="IPR013106">
    <property type="entry name" value="Ig_V-set"/>
</dbReference>
<keyword evidence="4" id="KW-1185">Reference proteome</keyword>
<feature type="signal peptide" evidence="1">
    <location>
        <begin position="1"/>
        <end position="17"/>
    </location>
</feature>
<sequence>MKLLIFIAVWVLQIGAADVVEDSVLVSVMEGDSVSLNTDVKTNQQEKIKWFFNDIRIAQISDYLSKTCTDVQCNEGNERFRVRLKLDNQTGSLTIMNINTTDSGDYKLQIIKTSSMSENIFRVTVLETDKMKTKTAKEGESVTLDPGVIKNTNYLMKWYFNDTLIARDTSQISTDVEFEDAGGRFRDRLKLDHQTGSLTITTDSGLYHLEIITNSTSIHRQYSIQFINEKSHSGSGSSGIEFLVIAGVCVGVELVVAGVTGENFWLCFLYTKI</sequence>
<evidence type="ECO:0000259" key="2">
    <source>
        <dbReference type="SMART" id="SM00409"/>
    </source>
</evidence>
<dbReference type="InterPro" id="IPR013783">
    <property type="entry name" value="Ig-like_fold"/>
</dbReference>
<dbReference type="InterPro" id="IPR036179">
    <property type="entry name" value="Ig-like_dom_sf"/>
</dbReference>
<evidence type="ECO:0000256" key="1">
    <source>
        <dbReference type="SAM" id="SignalP"/>
    </source>
</evidence>
<dbReference type="AlphaFoldDB" id="A0A8C1NKM1"/>
<dbReference type="Proteomes" id="UP000694427">
    <property type="component" value="Unplaced"/>
</dbReference>
<evidence type="ECO:0000313" key="4">
    <source>
        <dbReference type="Proteomes" id="UP000694427"/>
    </source>
</evidence>
<dbReference type="SUPFAM" id="SSF48726">
    <property type="entry name" value="Immunoglobulin"/>
    <property type="match status" value="2"/>
</dbReference>
<keyword evidence="1" id="KW-0732">Signal</keyword>
<dbReference type="Ensembl" id="ENSCCRT00010103228.1">
    <property type="protein sequence ID" value="ENSCCRP00010093089.1"/>
    <property type="gene ID" value="ENSCCRG00010040721.1"/>
</dbReference>
<reference evidence="3" key="2">
    <citation type="submission" date="2025-09" db="UniProtKB">
        <authorList>
            <consortium name="Ensembl"/>
        </authorList>
    </citation>
    <scope>IDENTIFICATION</scope>
</reference>
<gene>
    <name evidence="3" type="primary">LOC109051554</name>
</gene>
<proteinExistence type="predicted"/>
<feature type="domain" description="Immunoglobulin" evidence="2">
    <location>
        <begin position="23"/>
        <end position="126"/>
    </location>
</feature>